<proteinExistence type="predicted"/>
<dbReference type="AlphaFoldDB" id="A0A1G8ZVI0"/>
<accession>A0A1G8ZVI0</accession>
<dbReference type="OrthoDB" id="2383at2"/>
<organism evidence="1 2">
    <name type="scientific">Natronincola ferrireducens</name>
    <dbReference type="NCBI Taxonomy" id="393762"/>
    <lineage>
        <taxon>Bacteria</taxon>
        <taxon>Bacillati</taxon>
        <taxon>Bacillota</taxon>
        <taxon>Clostridia</taxon>
        <taxon>Peptostreptococcales</taxon>
        <taxon>Natronincolaceae</taxon>
        <taxon>Natronincola</taxon>
    </lineage>
</organism>
<protein>
    <submittedName>
        <fullName evidence="1">Uncharacterized protein</fullName>
    </submittedName>
</protein>
<evidence type="ECO:0000313" key="1">
    <source>
        <dbReference type="EMBL" id="SDK19078.1"/>
    </source>
</evidence>
<evidence type="ECO:0000313" key="2">
    <source>
        <dbReference type="Proteomes" id="UP000198718"/>
    </source>
</evidence>
<name>A0A1G8ZVI0_9FIRM</name>
<sequence length="332" mass="38783">MLFFRMGPRLLFIRTEAIEEVKDFFIKTMEGKETEFIKGMEEATEDSSLIFLTDSSPVKTDIGDAKAIVIVDEPASICLATLINSHISQLLKRVDMGPSSIIMRTVGDKNRVVQQILSLYGGKTLPIEEAVNEGEQGDTILFLTTKQLLRRLLSSDLLDTPLLLPHPASQIVKKLQNEGILYITQSLEDRKWYELRINIYDIHGRYQEHYDRLNYVLTQLEVGMVLEEGWTKDHALTLFFVLAYQIRLFTFYRPEEIKQILLGLEYNGEGDRWVDLDLYYRNKKISWVDIDKKKGKRNKIQECLQHREEVMQRLSKQEREKLMELEGKLYKK</sequence>
<dbReference type="RefSeq" id="WP_090551052.1">
    <property type="nucleotide sequence ID" value="NZ_FNFP01000001.1"/>
</dbReference>
<keyword evidence="2" id="KW-1185">Reference proteome</keyword>
<dbReference type="Proteomes" id="UP000198718">
    <property type="component" value="Unassembled WGS sequence"/>
</dbReference>
<dbReference type="STRING" id="393762.SAMN05660472_00980"/>
<reference evidence="1 2" key="1">
    <citation type="submission" date="2016-10" db="EMBL/GenBank/DDBJ databases">
        <authorList>
            <person name="de Groot N.N."/>
        </authorList>
    </citation>
    <scope>NUCLEOTIDE SEQUENCE [LARGE SCALE GENOMIC DNA]</scope>
    <source>
        <strain evidence="1 2">DSM 18346</strain>
    </source>
</reference>
<dbReference type="EMBL" id="FNFP01000001">
    <property type="protein sequence ID" value="SDK19078.1"/>
    <property type="molecule type" value="Genomic_DNA"/>
</dbReference>
<gene>
    <name evidence="1" type="ORF">SAMN05660472_00980</name>
</gene>